<protein>
    <submittedName>
        <fullName evidence="1">Uncharacterized protein</fullName>
    </submittedName>
</protein>
<gene>
    <name evidence="1" type="ORF">TBIB3V08_LOCUS11018</name>
</gene>
<name>A0A7R9F9U5_9NEOP</name>
<evidence type="ECO:0000313" key="1">
    <source>
        <dbReference type="EMBL" id="CAD7448735.1"/>
    </source>
</evidence>
<dbReference type="EMBL" id="OD570451">
    <property type="protein sequence ID" value="CAD7448735.1"/>
    <property type="molecule type" value="Genomic_DNA"/>
</dbReference>
<sequence length="61" mass="7010">MDKENQTRALSSDDSKSIVGDERQPLFTIFYMKYPVCPEEILYGKKKADGHVLELVTFVLD</sequence>
<accession>A0A7R9F9U5</accession>
<dbReference type="AlphaFoldDB" id="A0A7R9F9U5"/>
<organism evidence="1">
    <name type="scientific">Timema bartmani</name>
    <dbReference type="NCBI Taxonomy" id="61472"/>
    <lineage>
        <taxon>Eukaryota</taxon>
        <taxon>Metazoa</taxon>
        <taxon>Ecdysozoa</taxon>
        <taxon>Arthropoda</taxon>
        <taxon>Hexapoda</taxon>
        <taxon>Insecta</taxon>
        <taxon>Pterygota</taxon>
        <taxon>Neoptera</taxon>
        <taxon>Polyneoptera</taxon>
        <taxon>Phasmatodea</taxon>
        <taxon>Timematodea</taxon>
        <taxon>Timematoidea</taxon>
        <taxon>Timematidae</taxon>
        <taxon>Timema</taxon>
    </lineage>
</organism>
<proteinExistence type="predicted"/>
<reference evidence="1" key="1">
    <citation type="submission" date="2020-11" db="EMBL/GenBank/DDBJ databases">
        <authorList>
            <person name="Tran Van P."/>
        </authorList>
    </citation>
    <scope>NUCLEOTIDE SEQUENCE</scope>
</reference>